<dbReference type="STRING" id="469378.Ccur_11380"/>
<evidence type="ECO:0000256" key="3">
    <source>
        <dbReference type="SAM" id="MobiDB-lite"/>
    </source>
</evidence>
<feature type="region of interest" description="Disordered" evidence="3">
    <location>
        <begin position="212"/>
        <end position="270"/>
    </location>
</feature>
<dbReference type="InterPro" id="IPR050194">
    <property type="entry name" value="Glycosyltransferase_grp1"/>
</dbReference>
<dbReference type="eggNOG" id="COG0438">
    <property type="taxonomic scope" value="Bacteria"/>
</dbReference>
<dbReference type="Proteomes" id="UP000000954">
    <property type="component" value="Chromosome"/>
</dbReference>
<sequence>MKILHVTAQKPDSTGSGVYLAETVAAFARLGVDQAVIAGIAPTDEVHLPAGVLFRPVIFESSEVPFPVVGMSDEMPYRATRYRDMTASMVAQFKTAFDRAFDDVLSQFKPDLVICHHLYLVCAVVAQHPWQAPITAISHSTDIRQMKQIPLERDFIRAGVQRLDVIFALHGAQADEIVSVYGVPRERIAVIGTGYNAAIFNRRAGKFLRETTRRTPSTNSVLASSEPISNASPRKALSINRELTSSEPSSGESTSSEPTNGELANSTPSNIIPFSRVTNRVSAINEAERGMTIAYAGKIWEKKGVRSLLRAVDLLPEMLSEDPAHIHLNLAGGYSDRTEYDSIVKQARDCAVDVHFEGRLSQQNVARLYRRAHVFVLPSFFEGLPLVIIEALACGCTVVATDLPGIREWIEGNLPDAPIIYVKPPRLADTDSALPEDLPAFERRLAKALAEALKMPPTQIDTSALSWDGLVQRLLASVTR</sequence>
<dbReference type="AlphaFoldDB" id="C7MPI7"/>
<dbReference type="OrthoDB" id="9790710at2"/>
<dbReference type="SUPFAM" id="SSF53756">
    <property type="entry name" value="UDP-Glycosyltransferase/glycogen phosphorylase"/>
    <property type="match status" value="1"/>
</dbReference>
<feature type="compositionally biased region" description="Polar residues" evidence="3">
    <location>
        <begin position="214"/>
        <end position="232"/>
    </location>
</feature>
<dbReference type="GO" id="GO:0016757">
    <property type="term" value="F:glycosyltransferase activity"/>
    <property type="evidence" value="ECO:0007669"/>
    <property type="project" value="UniProtKB-KW"/>
</dbReference>
<evidence type="ECO:0000256" key="1">
    <source>
        <dbReference type="ARBA" id="ARBA00022676"/>
    </source>
</evidence>
<dbReference type="EMBL" id="CP001682">
    <property type="protein sequence ID" value="ACU94827.1"/>
    <property type="molecule type" value="Genomic_DNA"/>
</dbReference>
<proteinExistence type="predicted"/>
<feature type="domain" description="Glycosyltransferase subfamily 4-like N-terminal" evidence="4">
    <location>
        <begin position="15"/>
        <end position="196"/>
    </location>
</feature>
<dbReference type="Pfam" id="PF13439">
    <property type="entry name" value="Glyco_transf_4"/>
    <property type="match status" value="1"/>
</dbReference>
<dbReference type="CDD" id="cd03801">
    <property type="entry name" value="GT4_PimA-like"/>
    <property type="match status" value="1"/>
</dbReference>
<dbReference type="InterPro" id="IPR028098">
    <property type="entry name" value="Glyco_trans_4-like_N"/>
</dbReference>
<dbReference type="Pfam" id="PF13692">
    <property type="entry name" value="Glyco_trans_1_4"/>
    <property type="match status" value="1"/>
</dbReference>
<keyword evidence="2 5" id="KW-0808">Transferase</keyword>
<dbReference type="GO" id="GO:1901137">
    <property type="term" value="P:carbohydrate derivative biosynthetic process"/>
    <property type="evidence" value="ECO:0007669"/>
    <property type="project" value="UniProtKB-ARBA"/>
</dbReference>
<gene>
    <name evidence="5" type="ordered locus">Ccur_11380</name>
</gene>
<dbReference type="RefSeq" id="WP_015778690.1">
    <property type="nucleotide sequence ID" value="NC_013170.1"/>
</dbReference>
<evidence type="ECO:0000259" key="4">
    <source>
        <dbReference type="Pfam" id="PF13439"/>
    </source>
</evidence>
<evidence type="ECO:0000313" key="6">
    <source>
        <dbReference type="Proteomes" id="UP000000954"/>
    </source>
</evidence>
<reference evidence="5 6" key="1">
    <citation type="journal article" date="2009" name="Stand. Genomic Sci.">
        <title>Complete genome sequence of Cryptobacterium curtum type strain (12-3).</title>
        <authorList>
            <person name="Mavrommatis K."/>
            <person name="Pukall R."/>
            <person name="Rohde C."/>
            <person name="Chen F."/>
            <person name="Sims D."/>
            <person name="Brettin T."/>
            <person name="Kuske C."/>
            <person name="Detter J.C."/>
            <person name="Han C."/>
            <person name="Lapidus A."/>
            <person name="Copeland A."/>
            <person name="Glavina Del Rio T."/>
            <person name="Nolan M."/>
            <person name="Lucas S."/>
            <person name="Tice H."/>
            <person name="Cheng J.F."/>
            <person name="Bruce D."/>
            <person name="Goodwin L."/>
            <person name="Pitluck S."/>
            <person name="Ovchinnikova G."/>
            <person name="Pati A."/>
            <person name="Ivanova N."/>
            <person name="Chen A."/>
            <person name="Palaniappan K."/>
            <person name="Chain P."/>
            <person name="D'haeseleer P."/>
            <person name="Goker M."/>
            <person name="Bristow J."/>
            <person name="Eisen J.A."/>
            <person name="Markowitz V."/>
            <person name="Hugenholtz P."/>
            <person name="Rohde M."/>
            <person name="Klenk H.P."/>
            <person name="Kyrpides N.C."/>
        </authorList>
    </citation>
    <scope>NUCLEOTIDE SEQUENCE [LARGE SCALE GENOMIC DNA]</scope>
    <source>
        <strain evidence="6">ATCC 700683 / DSM 15641 / 12-3</strain>
    </source>
</reference>
<protein>
    <submittedName>
        <fullName evidence="5">Glycosyltransferase</fullName>
    </submittedName>
</protein>
<accession>C7MPI7</accession>
<organism evidence="5 6">
    <name type="scientific">Cryptobacterium curtum (strain ATCC 700683 / DSM 15641 / CCUG 43107 / 12-3)</name>
    <dbReference type="NCBI Taxonomy" id="469378"/>
    <lineage>
        <taxon>Bacteria</taxon>
        <taxon>Bacillati</taxon>
        <taxon>Actinomycetota</taxon>
        <taxon>Coriobacteriia</taxon>
        <taxon>Eggerthellales</taxon>
        <taxon>Eggerthellaceae</taxon>
        <taxon>Cryptobacterium</taxon>
    </lineage>
</organism>
<evidence type="ECO:0000256" key="2">
    <source>
        <dbReference type="ARBA" id="ARBA00022679"/>
    </source>
</evidence>
<keyword evidence="6" id="KW-1185">Reference proteome</keyword>
<keyword evidence="1" id="KW-0328">Glycosyltransferase</keyword>
<evidence type="ECO:0000313" key="5">
    <source>
        <dbReference type="EMBL" id="ACU94827.1"/>
    </source>
</evidence>
<dbReference type="PANTHER" id="PTHR45947:SF3">
    <property type="entry name" value="SULFOQUINOVOSYL TRANSFERASE SQD2"/>
    <property type="match status" value="1"/>
</dbReference>
<dbReference type="HOGENOM" id="CLU_032290_0_0_11"/>
<feature type="compositionally biased region" description="Low complexity" evidence="3">
    <location>
        <begin position="245"/>
        <end position="259"/>
    </location>
</feature>
<dbReference type="PANTHER" id="PTHR45947">
    <property type="entry name" value="SULFOQUINOVOSYL TRANSFERASE SQD2"/>
    <property type="match status" value="1"/>
</dbReference>
<dbReference type="CAZy" id="GT4">
    <property type="family name" value="Glycosyltransferase Family 4"/>
</dbReference>
<name>C7MPI7_CRYCD</name>
<dbReference type="Gene3D" id="3.40.50.2000">
    <property type="entry name" value="Glycogen Phosphorylase B"/>
    <property type="match status" value="2"/>
</dbReference>
<dbReference type="KEGG" id="ccu:Ccur_11380"/>